<evidence type="ECO:0000313" key="3">
    <source>
        <dbReference type="Proteomes" id="UP001642409"/>
    </source>
</evidence>
<protein>
    <submittedName>
        <fullName evidence="2">Hypothetical_protein</fullName>
    </submittedName>
</protein>
<dbReference type="EMBL" id="CAXDID020000066">
    <property type="protein sequence ID" value="CAL6012457.1"/>
    <property type="molecule type" value="Genomic_DNA"/>
</dbReference>
<dbReference type="EMBL" id="CATOUU010000747">
    <property type="protein sequence ID" value="CAI9945604.1"/>
    <property type="molecule type" value="Genomic_DNA"/>
</dbReference>
<sequence length="253" mass="29481">MQCAHYQLISQLATILKTNPAADTDIILCKILMLPDTTYRRLFHHLSFMCLDSSNSYRKFCCITLQHFSNESLILQDINTNTQNINAEQLPSTLDSEIVSLDTKTVLKRYRNNKSELRKESKSHVAFQTLFAQSAVSVLQESHNLSNQELCEKINKYIANNKRAVFWKELELLIPSKSHIQLRDYYNKSFQKCMYKEYITHEDKHILRGIMTQMPEAKPAAVADRFIEKTGSNQYFKRNLVMYVVNTKNAQQK</sequence>
<reference evidence="1" key="1">
    <citation type="submission" date="2023-06" db="EMBL/GenBank/DDBJ databases">
        <authorList>
            <person name="Kurt Z."/>
        </authorList>
    </citation>
    <scope>NUCLEOTIDE SEQUENCE</scope>
</reference>
<comment type="caution">
    <text evidence="1">The sequence shown here is derived from an EMBL/GenBank/DDBJ whole genome shotgun (WGS) entry which is preliminary data.</text>
</comment>
<dbReference type="AlphaFoldDB" id="A0AA86Q4N5"/>
<name>A0AA86Q4N5_9EUKA</name>
<reference evidence="2 3" key="2">
    <citation type="submission" date="2024-07" db="EMBL/GenBank/DDBJ databases">
        <authorList>
            <person name="Akdeniz Z."/>
        </authorList>
    </citation>
    <scope>NUCLEOTIDE SEQUENCE [LARGE SCALE GENOMIC DNA]</scope>
</reference>
<evidence type="ECO:0000313" key="2">
    <source>
        <dbReference type="EMBL" id="CAL6012457.1"/>
    </source>
</evidence>
<gene>
    <name evidence="2" type="ORF">HINF_LOCUS23314</name>
    <name evidence="1" type="ORF">HINF_LOCUS33249</name>
</gene>
<evidence type="ECO:0000313" key="1">
    <source>
        <dbReference type="EMBL" id="CAI9945604.1"/>
    </source>
</evidence>
<proteinExistence type="predicted"/>
<accession>A0AA86Q4N5</accession>
<dbReference type="Proteomes" id="UP001642409">
    <property type="component" value="Unassembled WGS sequence"/>
</dbReference>
<organism evidence="1">
    <name type="scientific">Hexamita inflata</name>
    <dbReference type="NCBI Taxonomy" id="28002"/>
    <lineage>
        <taxon>Eukaryota</taxon>
        <taxon>Metamonada</taxon>
        <taxon>Diplomonadida</taxon>
        <taxon>Hexamitidae</taxon>
        <taxon>Hexamitinae</taxon>
        <taxon>Hexamita</taxon>
    </lineage>
</organism>
<keyword evidence="3" id="KW-1185">Reference proteome</keyword>